<gene>
    <name evidence="1" type="ORF">OSH07_07605</name>
</gene>
<dbReference type="EMBL" id="JAPKNK010000002">
    <property type="protein sequence ID" value="MCX5569057.1"/>
    <property type="molecule type" value="Genomic_DNA"/>
</dbReference>
<comment type="caution">
    <text evidence="1">The sequence shown here is derived from an EMBL/GenBank/DDBJ whole genome shotgun (WGS) entry which is preliminary data.</text>
</comment>
<evidence type="ECO:0000313" key="2">
    <source>
        <dbReference type="Proteomes" id="UP001144805"/>
    </source>
</evidence>
<dbReference type="RefSeq" id="WP_266338009.1">
    <property type="nucleotide sequence ID" value="NZ_JAPKNK010000002.1"/>
</dbReference>
<dbReference type="Pfam" id="PF13557">
    <property type="entry name" value="Phenol_MetA_deg"/>
    <property type="match status" value="1"/>
</dbReference>
<reference evidence="1" key="1">
    <citation type="submission" date="2022-11" db="EMBL/GenBank/DDBJ databases">
        <title>Biodiversity and phylogenetic relationships of bacteria.</title>
        <authorList>
            <person name="Machado R.A.R."/>
            <person name="Bhat A."/>
            <person name="Loulou A."/>
            <person name="Kallel S."/>
        </authorList>
    </citation>
    <scope>NUCLEOTIDE SEQUENCE</scope>
    <source>
        <strain evidence="1">K-TC2</strain>
    </source>
</reference>
<keyword evidence="2" id="KW-1185">Reference proteome</keyword>
<organism evidence="1 2">
    <name type="scientific">Kaistia nematophila</name>
    <dbReference type="NCBI Taxonomy" id="2994654"/>
    <lineage>
        <taxon>Bacteria</taxon>
        <taxon>Pseudomonadati</taxon>
        <taxon>Pseudomonadota</taxon>
        <taxon>Alphaproteobacteria</taxon>
        <taxon>Hyphomicrobiales</taxon>
        <taxon>Kaistiaceae</taxon>
        <taxon>Kaistia</taxon>
    </lineage>
</organism>
<name>A0A9X3IKQ4_9HYPH</name>
<accession>A0A9X3IKQ4</accession>
<protein>
    <submittedName>
        <fullName evidence="1">Transporter</fullName>
    </submittedName>
</protein>
<evidence type="ECO:0000313" key="1">
    <source>
        <dbReference type="EMBL" id="MCX5569057.1"/>
    </source>
</evidence>
<dbReference type="InterPro" id="IPR025737">
    <property type="entry name" value="FApF"/>
</dbReference>
<dbReference type="AlphaFoldDB" id="A0A9X3IKQ4"/>
<sequence length="269" mass="28381">MYIQDDFYFYSGSAGASREIPIGGKVVANIDADAYINLATVLWSTDLSVLGGTLAFQGTLPIGGQDVSASASLVGGPSRSVSDSVFTVGDPVLGAQIGWNHDNFHWNFTTLVNVPIGDYQEGQIANIAFHRWGTDLSGALTWLDPTIGIDLSGVVGVTFNGENPDTDYTTGTEFHAEWAAVKNFSPAFSAGLVGYYYKQITGDSGPGASLGDFEGQVAALGGTVAWNFKAGNTPVTLRAKVYREFAVENRLEGTSGFVTLSFPLGVSSH</sequence>
<dbReference type="Proteomes" id="UP001144805">
    <property type="component" value="Unassembled WGS sequence"/>
</dbReference>
<proteinExistence type="predicted"/>